<evidence type="ECO:0000313" key="3">
    <source>
        <dbReference type="Proteomes" id="UP001145353"/>
    </source>
</evidence>
<name>A0A9X2X3N6_9GAMM</name>
<sequence length="138" mass="14638">MKVKMIALTAFISSVLAIPAVASVGHDGGVPVLEDGISSSQMISNGNENRYTVPIDKPTTLTVTSEHYAGSSSRGNYLKAVLYDASGEMVAAASDPDGHFSLVRSLEPGDYQLMVTGSTTMGGAHESRNIYQLHTQYQ</sequence>
<feature type="signal peptide" evidence="1">
    <location>
        <begin position="1"/>
        <end position="22"/>
    </location>
</feature>
<gene>
    <name evidence="2" type="ORF">KZO87_10105</name>
</gene>
<reference evidence="2" key="2">
    <citation type="journal article" date="2022" name="Syst. Appl. Microbiol.">
        <title>Chromohalobacter moromii sp. nov., a moderately halophilic bacterium isolated from lupine-based moromi fermentation.</title>
        <authorList>
            <person name="Lulf R.H."/>
            <person name="Hilgarth M."/>
            <person name="Ehrmann M.A."/>
        </authorList>
    </citation>
    <scope>NUCLEOTIDE SEQUENCE</scope>
    <source>
        <strain evidence="2">TMW 2.2304</strain>
    </source>
</reference>
<dbReference type="EMBL" id="JAHXDE010000003">
    <property type="protein sequence ID" value="MCT8505734.1"/>
    <property type="molecule type" value="Genomic_DNA"/>
</dbReference>
<protein>
    <recommendedName>
        <fullName evidence="4">Carboxypeptidase regulatory-like domain-containing protein</fullName>
    </recommendedName>
</protein>
<organism evidence="2 3">
    <name type="scientific">Chromohalobacter moromii</name>
    <dbReference type="NCBI Taxonomy" id="2860329"/>
    <lineage>
        <taxon>Bacteria</taxon>
        <taxon>Pseudomonadati</taxon>
        <taxon>Pseudomonadota</taxon>
        <taxon>Gammaproteobacteria</taxon>
        <taxon>Oceanospirillales</taxon>
        <taxon>Halomonadaceae</taxon>
        <taxon>Chromohalobacter</taxon>
    </lineage>
</organism>
<evidence type="ECO:0000313" key="2">
    <source>
        <dbReference type="EMBL" id="MCT8505734.1"/>
    </source>
</evidence>
<keyword evidence="3" id="KW-1185">Reference proteome</keyword>
<feature type="chain" id="PRO_5040788276" description="Carboxypeptidase regulatory-like domain-containing protein" evidence="1">
    <location>
        <begin position="23"/>
        <end position="138"/>
    </location>
</feature>
<dbReference type="RefSeq" id="WP_143748557.1">
    <property type="nucleotide sequence ID" value="NZ_JAHXDE010000003.1"/>
</dbReference>
<accession>A0A9X2X3N6</accession>
<dbReference type="Proteomes" id="UP001145353">
    <property type="component" value="Unassembled WGS sequence"/>
</dbReference>
<evidence type="ECO:0008006" key="4">
    <source>
        <dbReference type="Google" id="ProtNLM"/>
    </source>
</evidence>
<dbReference type="AlphaFoldDB" id="A0A9X2X3N6"/>
<evidence type="ECO:0000256" key="1">
    <source>
        <dbReference type="SAM" id="SignalP"/>
    </source>
</evidence>
<reference evidence="2" key="1">
    <citation type="submission" date="2021-07" db="EMBL/GenBank/DDBJ databases">
        <authorList>
            <person name="Luelf R.H."/>
        </authorList>
    </citation>
    <scope>NUCLEOTIDE SEQUENCE</scope>
    <source>
        <strain evidence="2">TMW 2.2304</strain>
    </source>
</reference>
<proteinExistence type="predicted"/>
<comment type="caution">
    <text evidence="2">The sequence shown here is derived from an EMBL/GenBank/DDBJ whole genome shotgun (WGS) entry which is preliminary data.</text>
</comment>
<keyword evidence="1" id="KW-0732">Signal</keyword>
<dbReference type="Gene3D" id="2.60.120.380">
    <property type="match status" value="1"/>
</dbReference>